<evidence type="ECO:0000259" key="10">
    <source>
        <dbReference type="Pfam" id="PF00561"/>
    </source>
</evidence>
<feature type="transmembrane region" description="Helical" evidence="9">
    <location>
        <begin position="67"/>
        <end position="90"/>
    </location>
</feature>
<dbReference type="InterPro" id="IPR029058">
    <property type="entry name" value="AB_hydrolase_fold"/>
</dbReference>
<keyword evidence="9" id="KW-1133">Transmembrane helix</keyword>
<dbReference type="EMBL" id="CAXITT010000067">
    <property type="protein sequence ID" value="CAL1530323.1"/>
    <property type="molecule type" value="Genomic_DNA"/>
</dbReference>
<comment type="caution">
    <text evidence="11">The sequence shown here is derived from an EMBL/GenBank/DDBJ whole genome shotgun (WGS) entry which is preliminary data.</text>
</comment>
<dbReference type="PANTHER" id="PTHR43798:SF5">
    <property type="entry name" value="MONOACYLGLYCEROL LIPASE ABHD6"/>
    <property type="match status" value="1"/>
</dbReference>
<comment type="function">
    <text evidence="7">Lipase that preferentially hydrolysis medium-chain saturated monoacylglycerols including 2-arachidonoylglycerol. Through 2-arachidonoylglycerol degradation may regulate endocannabinoid signaling pathways. Also has a lysophosphatidyl lipase activity with a preference for lysophosphatidylglycerol among other lysophospholipids. Also able to degrade bis(monoacylglycero)phosphate (BMP) and constitutes the major enzyme for BMP catabolism. BMP, also known as lysobisphosphatidic acid, is enriched in late endosomes and lysosomes and plays a key role in the formation of intraluminal vesicles and in lipid sorting.</text>
</comment>
<sequence>MAKGDAQDQKIRKRKLQDDVKEKIQDASKARKAEHGASGDAKVESSKEIDNVRSKNKKKEKTNSSRFSLFGLICGKIKYILLMIFVPPFLNYASIQKEMVELKPEGEFYDIGWGQKLFLSCRGKGPPTVVLDAPTGMNSDVWTLVVDKLSEHANVCVYDRAGLGFSERPLNKSVPDSDPQNQLNFNYYERWNPFTVERMVDDLHKLITASSQQPNPLILVGAELGAIVSQFYAHLYESDVLGLVLVNPLSEDLFQQSDSVWLQHWFGSLSPTYQTLQLGAALGITRLGLLLGVLKQPIVGDSVPNNVILRQKYLMCHPRHLSSVVDEHYFINETFSQMRTLRKIKSLASSITVSVLTGNYYDEQMPSHLNKAWARAEQSLLSKFPSNVQHSVVNGADRHMMYRKPEPIVEAVLKIIRKWKRTKIISGTQAA</sequence>
<name>A0AAV2HE46_LYMST</name>
<evidence type="ECO:0000313" key="11">
    <source>
        <dbReference type="EMBL" id="CAL1530323.1"/>
    </source>
</evidence>
<protein>
    <recommendedName>
        <fullName evidence="2">acylglycerol lipase</fullName>
        <ecNumber evidence="2">3.1.1.23</ecNumber>
    </recommendedName>
</protein>
<evidence type="ECO:0000256" key="8">
    <source>
        <dbReference type="SAM" id="MobiDB-lite"/>
    </source>
</evidence>
<dbReference type="Proteomes" id="UP001497497">
    <property type="component" value="Unassembled WGS sequence"/>
</dbReference>
<keyword evidence="9" id="KW-0472">Membrane</keyword>
<dbReference type="GO" id="GO:0047372">
    <property type="term" value="F:monoacylglycerol lipase activity"/>
    <property type="evidence" value="ECO:0007669"/>
    <property type="project" value="UniProtKB-EC"/>
</dbReference>
<dbReference type="GO" id="GO:0046464">
    <property type="term" value="P:acylglycerol catabolic process"/>
    <property type="evidence" value="ECO:0007669"/>
    <property type="project" value="TreeGrafter"/>
</dbReference>
<feature type="compositionally biased region" description="Basic and acidic residues" evidence="8">
    <location>
        <begin position="1"/>
        <end position="53"/>
    </location>
</feature>
<dbReference type="Pfam" id="PF00561">
    <property type="entry name" value="Abhydrolase_1"/>
    <property type="match status" value="1"/>
</dbReference>
<evidence type="ECO:0000256" key="5">
    <source>
        <dbReference type="ARBA" id="ARBA00046308"/>
    </source>
</evidence>
<feature type="domain" description="AB hydrolase-1" evidence="10">
    <location>
        <begin position="137"/>
        <end position="254"/>
    </location>
</feature>
<evidence type="ECO:0000256" key="4">
    <source>
        <dbReference type="ARBA" id="ARBA00037874"/>
    </source>
</evidence>
<dbReference type="GO" id="GO:0005765">
    <property type="term" value="C:lysosomal membrane"/>
    <property type="evidence" value="ECO:0007669"/>
    <property type="project" value="UniProtKB-SubCell"/>
</dbReference>
<dbReference type="AlphaFoldDB" id="A0AAV2HE46"/>
<reference evidence="11 12" key="1">
    <citation type="submission" date="2024-04" db="EMBL/GenBank/DDBJ databases">
        <authorList>
            <consortium name="Genoscope - CEA"/>
            <person name="William W."/>
        </authorList>
    </citation>
    <scope>NUCLEOTIDE SEQUENCE [LARGE SCALE GENOMIC DNA]</scope>
</reference>
<keyword evidence="9" id="KW-0812">Transmembrane</keyword>
<comment type="subcellular location">
    <subcellularLocation>
        <location evidence="3">Late endosome membrane</location>
        <topology evidence="3">Single-pass type II membrane protein</topology>
    </subcellularLocation>
    <subcellularLocation>
        <location evidence="4">Lysosome membrane</location>
        <topology evidence="4">Single-pass type II membrane protein</topology>
    </subcellularLocation>
    <subcellularLocation>
        <location evidence="5">Mitochondrion membrane</location>
        <topology evidence="5">Single-pass type II membrane protein</topology>
    </subcellularLocation>
</comment>
<evidence type="ECO:0000256" key="6">
    <source>
        <dbReference type="ARBA" id="ARBA00047662"/>
    </source>
</evidence>
<dbReference type="GO" id="GO:0031902">
    <property type="term" value="C:late endosome membrane"/>
    <property type="evidence" value="ECO:0007669"/>
    <property type="project" value="UniProtKB-SubCell"/>
</dbReference>
<comment type="catalytic activity">
    <reaction evidence="6">
        <text>1-dodecanoylglycerol + H2O = dodecanoate + glycerol + H(+)</text>
        <dbReference type="Rhea" id="RHEA:44316"/>
        <dbReference type="ChEBI" id="CHEBI:15377"/>
        <dbReference type="ChEBI" id="CHEBI:15378"/>
        <dbReference type="ChEBI" id="CHEBI:17754"/>
        <dbReference type="ChEBI" id="CHEBI:18262"/>
        <dbReference type="ChEBI" id="CHEBI:75539"/>
    </reaction>
</comment>
<evidence type="ECO:0000256" key="2">
    <source>
        <dbReference type="ARBA" id="ARBA00013254"/>
    </source>
</evidence>
<dbReference type="PANTHER" id="PTHR43798">
    <property type="entry name" value="MONOACYLGLYCEROL LIPASE"/>
    <property type="match status" value="1"/>
</dbReference>
<accession>A0AAV2HE46</accession>
<gene>
    <name evidence="11" type="ORF">GSLYS_00004456001</name>
</gene>
<comment type="catalytic activity">
    <reaction evidence="1">
        <text>Hydrolyzes glycerol monoesters of long-chain fatty acids.</text>
        <dbReference type="EC" id="3.1.1.23"/>
    </reaction>
</comment>
<dbReference type="InterPro" id="IPR000073">
    <property type="entry name" value="AB_hydrolase_1"/>
</dbReference>
<feature type="region of interest" description="Disordered" evidence="8">
    <location>
        <begin position="1"/>
        <end position="58"/>
    </location>
</feature>
<dbReference type="EC" id="3.1.1.23" evidence="2"/>
<dbReference type="Gene3D" id="3.40.50.1820">
    <property type="entry name" value="alpha/beta hydrolase"/>
    <property type="match status" value="1"/>
</dbReference>
<evidence type="ECO:0000256" key="3">
    <source>
        <dbReference type="ARBA" id="ARBA00037797"/>
    </source>
</evidence>
<keyword evidence="12" id="KW-1185">Reference proteome</keyword>
<dbReference type="SUPFAM" id="SSF53474">
    <property type="entry name" value="alpha/beta-Hydrolases"/>
    <property type="match status" value="1"/>
</dbReference>
<evidence type="ECO:0000313" key="12">
    <source>
        <dbReference type="Proteomes" id="UP001497497"/>
    </source>
</evidence>
<evidence type="ECO:0000256" key="9">
    <source>
        <dbReference type="SAM" id="Phobius"/>
    </source>
</evidence>
<dbReference type="GO" id="GO:0031966">
    <property type="term" value="C:mitochondrial membrane"/>
    <property type="evidence" value="ECO:0007669"/>
    <property type="project" value="UniProtKB-SubCell"/>
</dbReference>
<evidence type="ECO:0000256" key="1">
    <source>
        <dbReference type="ARBA" id="ARBA00001613"/>
    </source>
</evidence>
<organism evidence="11 12">
    <name type="scientific">Lymnaea stagnalis</name>
    <name type="common">Great pond snail</name>
    <name type="synonym">Helix stagnalis</name>
    <dbReference type="NCBI Taxonomy" id="6523"/>
    <lineage>
        <taxon>Eukaryota</taxon>
        <taxon>Metazoa</taxon>
        <taxon>Spiralia</taxon>
        <taxon>Lophotrochozoa</taxon>
        <taxon>Mollusca</taxon>
        <taxon>Gastropoda</taxon>
        <taxon>Heterobranchia</taxon>
        <taxon>Euthyneura</taxon>
        <taxon>Panpulmonata</taxon>
        <taxon>Hygrophila</taxon>
        <taxon>Lymnaeoidea</taxon>
        <taxon>Lymnaeidae</taxon>
        <taxon>Lymnaea</taxon>
    </lineage>
</organism>
<proteinExistence type="predicted"/>
<dbReference type="InterPro" id="IPR050266">
    <property type="entry name" value="AB_hydrolase_sf"/>
</dbReference>
<evidence type="ECO:0000256" key="7">
    <source>
        <dbReference type="ARBA" id="ARBA00049568"/>
    </source>
</evidence>